<evidence type="ECO:0000256" key="1">
    <source>
        <dbReference type="ARBA" id="ARBA00004240"/>
    </source>
</evidence>
<dbReference type="AlphaFoldDB" id="A0A8K0SCR0"/>
<dbReference type="GO" id="GO:0005783">
    <property type="term" value="C:endoplasmic reticulum"/>
    <property type="evidence" value="ECO:0007669"/>
    <property type="project" value="UniProtKB-SubCell"/>
</dbReference>
<dbReference type="InterPro" id="IPR051019">
    <property type="entry name" value="VLCFA-Steroid_DH"/>
</dbReference>
<dbReference type="Pfam" id="PF00106">
    <property type="entry name" value="adh_short"/>
    <property type="match status" value="1"/>
</dbReference>
<dbReference type="PANTHER" id="PTHR43899:SF13">
    <property type="entry name" value="RH59310P"/>
    <property type="match status" value="1"/>
</dbReference>
<keyword evidence="7" id="KW-1185">Reference proteome</keyword>
<dbReference type="InterPro" id="IPR020904">
    <property type="entry name" value="Sc_DH/Rdtase_CS"/>
</dbReference>
<dbReference type="Proteomes" id="UP000813444">
    <property type="component" value="Unassembled WGS sequence"/>
</dbReference>
<dbReference type="EMBL" id="JAGPNK010000026">
    <property type="protein sequence ID" value="KAH7304035.1"/>
    <property type="molecule type" value="Genomic_DNA"/>
</dbReference>
<dbReference type="InterPro" id="IPR036291">
    <property type="entry name" value="NAD(P)-bd_dom_sf"/>
</dbReference>
<evidence type="ECO:0000256" key="3">
    <source>
        <dbReference type="ARBA" id="ARBA00022857"/>
    </source>
</evidence>
<comment type="caution">
    <text evidence="6">The sequence shown here is derived from an EMBL/GenBank/DDBJ whole genome shotgun (WGS) entry which is preliminary data.</text>
</comment>
<dbReference type="OrthoDB" id="47007at2759"/>
<dbReference type="InterPro" id="IPR002347">
    <property type="entry name" value="SDR_fam"/>
</dbReference>
<dbReference type="Gene3D" id="3.40.50.720">
    <property type="entry name" value="NAD(P)-binding Rossmann-like Domain"/>
    <property type="match status" value="1"/>
</dbReference>
<accession>A0A8K0SCR0</accession>
<evidence type="ECO:0000256" key="5">
    <source>
        <dbReference type="RuleBase" id="RU000363"/>
    </source>
</evidence>
<dbReference type="PRINTS" id="PR00081">
    <property type="entry name" value="GDHRDH"/>
</dbReference>
<protein>
    <submittedName>
        <fullName evidence="6">Oxidoreductase,short chain dehydrogenase</fullName>
    </submittedName>
</protein>
<evidence type="ECO:0000256" key="4">
    <source>
        <dbReference type="ARBA" id="ARBA00023002"/>
    </source>
</evidence>
<gene>
    <name evidence="6" type="ORF">B0I35DRAFT_445750</name>
</gene>
<dbReference type="PROSITE" id="PS00061">
    <property type="entry name" value="ADH_SHORT"/>
    <property type="match status" value="1"/>
</dbReference>
<name>A0A8K0SCR0_9HYPO</name>
<dbReference type="PRINTS" id="PR00080">
    <property type="entry name" value="SDRFAMILY"/>
</dbReference>
<sequence length="322" mass="34050">MDLLLISSAFGLLTISFLLTQLVRLALVYLRPSRLSRFAHASPSGAAPWALVTGASDGIGRAFAQELAAAGFNVALHGRNRDKLSKVVELFQAEFPQREFTILVADAGLVPCGACLETTGPSPELVAMQQQLSSLHLTVLINNAGGGTGIFQPVSAAAPITTAKNTSLNALFPLELTRMLLPQLARNGPSLVVNLSTMGDAGFPLIASYSASKAFTMAITRALRLEMLMNNEPVEVLGIKVGRVTGTGPCRDPSSTFLPSAETMAKAALSKAGYGGGIVVGYWAHAIQQLGASLFAVLPEWVEDNVKIGIMRKMEDTRKTKA</sequence>
<dbReference type="PANTHER" id="PTHR43899">
    <property type="entry name" value="RH59310P"/>
    <property type="match status" value="1"/>
</dbReference>
<evidence type="ECO:0000313" key="6">
    <source>
        <dbReference type="EMBL" id="KAH7304035.1"/>
    </source>
</evidence>
<dbReference type="GO" id="GO:0016491">
    <property type="term" value="F:oxidoreductase activity"/>
    <property type="evidence" value="ECO:0007669"/>
    <property type="project" value="UniProtKB-KW"/>
</dbReference>
<evidence type="ECO:0000256" key="2">
    <source>
        <dbReference type="ARBA" id="ARBA00006484"/>
    </source>
</evidence>
<comment type="similarity">
    <text evidence="2 5">Belongs to the short-chain dehydrogenases/reductases (SDR) family.</text>
</comment>
<reference evidence="6" key="1">
    <citation type="journal article" date="2021" name="Nat. Commun.">
        <title>Genetic determinants of endophytism in the Arabidopsis root mycobiome.</title>
        <authorList>
            <person name="Mesny F."/>
            <person name="Miyauchi S."/>
            <person name="Thiergart T."/>
            <person name="Pickel B."/>
            <person name="Atanasova L."/>
            <person name="Karlsson M."/>
            <person name="Huettel B."/>
            <person name="Barry K.W."/>
            <person name="Haridas S."/>
            <person name="Chen C."/>
            <person name="Bauer D."/>
            <person name="Andreopoulos W."/>
            <person name="Pangilinan J."/>
            <person name="LaButti K."/>
            <person name="Riley R."/>
            <person name="Lipzen A."/>
            <person name="Clum A."/>
            <person name="Drula E."/>
            <person name="Henrissat B."/>
            <person name="Kohler A."/>
            <person name="Grigoriev I.V."/>
            <person name="Martin F.M."/>
            <person name="Hacquard S."/>
        </authorList>
    </citation>
    <scope>NUCLEOTIDE SEQUENCE</scope>
    <source>
        <strain evidence="6">MPI-CAGE-CH-0235</strain>
    </source>
</reference>
<proteinExistence type="inferred from homology"/>
<evidence type="ECO:0000313" key="7">
    <source>
        <dbReference type="Proteomes" id="UP000813444"/>
    </source>
</evidence>
<comment type="subcellular location">
    <subcellularLocation>
        <location evidence="1">Endoplasmic reticulum</location>
    </subcellularLocation>
</comment>
<dbReference type="SUPFAM" id="SSF51735">
    <property type="entry name" value="NAD(P)-binding Rossmann-fold domains"/>
    <property type="match status" value="1"/>
</dbReference>
<keyword evidence="3" id="KW-0521">NADP</keyword>
<organism evidence="6 7">
    <name type="scientific">Stachybotrys elegans</name>
    <dbReference type="NCBI Taxonomy" id="80388"/>
    <lineage>
        <taxon>Eukaryota</taxon>
        <taxon>Fungi</taxon>
        <taxon>Dikarya</taxon>
        <taxon>Ascomycota</taxon>
        <taxon>Pezizomycotina</taxon>
        <taxon>Sordariomycetes</taxon>
        <taxon>Hypocreomycetidae</taxon>
        <taxon>Hypocreales</taxon>
        <taxon>Stachybotryaceae</taxon>
        <taxon>Stachybotrys</taxon>
    </lineage>
</organism>
<keyword evidence="4" id="KW-0560">Oxidoreductase</keyword>